<organism evidence="1 2">
    <name type="scientific">Thalassiosira oceanica</name>
    <name type="common">Marine diatom</name>
    <dbReference type="NCBI Taxonomy" id="159749"/>
    <lineage>
        <taxon>Eukaryota</taxon>
        <taxon>Sar</taxon>
        <taxon>Stramenopiles</taxon>
        <taxon>Ochrophyta</taxon>
        <taxon>Bacillariophyta</taxon>
        <taxon>Coscinodiscophyceae</taxon>
        <taxon>Thalassiosirophycidae</taxon>
        <taxon>Thalassiosirales</taxon>
        <taxon>Thalassiosiraceae</taxon>
        <taxon>Thalassiosira</taxon>
    </lineage>
</organism>
<gene>
    <name evidence="1" type="ORF">THAOC_37537</name>
</gene>
<keyword evidence="2" id="KW-1185">Reference proteome</keyword>
<protein>
    <submittedName>
        <fullName evidence="1">Uncharacterized protein</fullName>
    </submittedName>
</protein>
<comment type="caution">
    <text evidence="1">The sequence shown here is derived from an EMBL/GenBank/DDBJ whole genome shotgun (WGS) entry which is preliminary data.</text>
</comment>
<accession>K0QYP0</accession>
<name>K0QYP0_THAOC</name>
<evidence type="ECO:0000313" key="1">
    <source>
        <dbReference type="EMBL" id="EJK43970.1"/>
    </source>
</evidence>
<evidence type="ECO:0000313" key="2">
    <source>
        <dbReference type="Proteomes" id="UP000266841"/>
    </source>
</evidence>
<dbReference type="AlphaFoldDB" id="K0QYP0"/>
<dbReference type="Proteomes" id="UP000266841">
    <property type="component" value="Unassembled WGS sequence"/>
</dbReference>
<reference evidence="1 2" key="1">
    <citation type="journal article" date="2012" name="Genome Biol.">
        <title>Genome and low-iron response of an oceanic diatom adapted to chronic iron limitation.</title>
        <authorList>
            <person name="Lommer M."/>
            <person name="Specht M."/>
            <person name="Roy A.S."/>
            <person name="Kraemer L."/>
            <person name="Andreson R."/>
            <person name="Gutowska M.A."/>
            <person name="Wolf J."/>
            <person name="Bergner S.V."/>
            <person name="Schilhabel M.B."/>
            <person name="Klostermeier U.C."/>
            <person name="Beiko R.G."/>
            <person name="Rosenstiel P."/>
            <person name="Hippler M."/>
            <person name="Laroche J."/>
        </authorList>
    </citation>
    <scope>NUCLEOTIDE SEQUENCE [LARGE SCALE GENOMIC DNA]</scope>
    <source>
        <strain evidence="1 2">CCMP1005</strain>
    </source>
</reference>
<proteinExistence type="predicted"/>
<dbReference type="EMBL" id="AGNL01050364">
    <property type="protein sequence ID" value="EJK43970.1"/>
    <property type="molecule type" value="Genomic_DNA"/>
</dbReference>
<sequence length="326" mass="35937">MECDEEATPVCDVCVLSLDAASLICVASYLDARELLAFGLTSRLIGWSQGDGDGGDEGGDLSIAEETALQHVKSMTEEESTQLPYEGGQSFLELFHELLMLRSALRFGQLIGTDLVHSDDYGASVRQDDPLIWCAALCSDHAMRAGRHYCQFVVGGNPTHVQVGLMRPIRGWDTREDVQGFNPLFDWQWDLQLEWSLDRRADDGAGVDCLFLSCAGGAAMIATSKFNGDSSHFFLDGFGRRPAERRGVESRIGMCLDLDEGELSICTVDDESSTASSFEVDDSVHLRGVYCWAVFFRGVDCNLKIMRGNKDDEIFRPLKAVEGDEC</sequence>